<sequence>MHAHFASPLQISNCYDFIKQQHLERSTLNRLIY</sequence>
<name>A0A820EBZ5_9BILA</name>
<dbReference type="AlphaFoldDB" id="A0A820EBZ5"/>
<gene>
    <name evidence="1" type="ORF">KXQ929_LOCUS42557</name>
</gene>
<proteinExistence type="predicted"/>
<feature type="non-terminal residue" evidence="1">
    <location>
        <position position="33"/>
    </location>
</feature>
<evidence type="ECO:0000313" key="1">
    <source>
        <dbReference type="EMBL" id="CAF4246313.1"/>
    </source>
</evidence>
<protein>
    <submittedName>
        <fullName evidence="1">Uncharacterized protein</fullName>
    </submittedName>
</protein>
<reference evidence="1" key="1">
    <citation type="submission" date="2021-02" db="EMBL/GenBank/DDBJ databases">
        <authorList>
            <person name="Nowell W R."/>
        </authorList>
    </citation>
    <scope>NUCLEOTIDE SEQUENCE</scope>
</reference>
<evidence type="ECO:0000313" key="2">
    <source>
        <dbReference type="Proteomes" id="UP000663868"/>
    </source>
</evidence>
<dbReference type="Proteomes" id="UP000663868">
    <property type="component" value="Unassembled WGS sequence"/>
</dbReference>
<accession>A0A820EBZ5</accession>
<comment type="caution">
    <text evidence="1">The sequence shown here is derived from an EMBL/GenBank/DDBJ whole genome shotgun (WGS) entry which is preliminary data.</text>
</comment>
<dbReference type="EMBL" id="CAJOBB010010521">
    <property type="protein sequence ID" value="CAF4246313.1"/>
    <property type="molecule type" value="Genomic_DNA"/>
</dbReference>
<organism evidence="1 2">
    <name type="scientific">Adineta steineri</name>
    <dbReference type="NCBI Taxonomy" id="433720"/>
    <lineage>
        <taxon>Eukaryota</taxon>
        <taxon>Metazoa</taxon>
        <taxon>Spiralia</taxon>
        <taxon>Gnathifera</taxon>
        <taxon>Rotifera</taxon>
        <taxon>Eurotatoria</taxon>
        <taxon>Bdelloidea</taxon>
        <taxon>Adinetida</taxon>
        <taxon>Adinetidae</taxon>
        <taxon>Adineta</taxon>
    </lineage>
</organism>